<keyword evidence="7 9" id="KW-0129">CBS domain</keyword>
<comment type="subcellular location">
    <subcellularLocation>
        <location evidence="1">Cell membrane</location>
        <topology evidence="1">Multi-pass membrane protein</topology>
    </subcellularLocation>
</comment>
<dbReference type="PANTHER" id="PTHR43099:SF2">
    <property type="entry name" value="UPF0053 PROTEIN YRKA"/>
    <property type="match status" value="1"/>
</dbReference>
<evidence type="ECO:0000259" key="12">
    <source>
        <dbReference type="PROSITE" id="PS51371"/>
    </source>
</evidence>
<evidence type="ECO:0000256" key="4">
    <source>
        <dbReference type="ARBA" id="ARBA00022692"/>
    </source>
</evidence>
<name>A0A387FM91_9HYPH</name>
<dbReference type="InterPro" id="IPR051676">
    <property type="entry name" value="UPF0053_domain"/>
</dbReference>
<feature type="domain" description="CBS" evidence="12">
    <location>
        <begin position="230"/>
        <end position="289"/>
    </location>
</feature>
<keyword evidence="15" id="KW-1185">Reference proteome</keyword>
<feature type="domain" description="CBS" evidence="12">
    <location>
        <begin position="294"/>
        <end position="351"/>
    </location>
</feature>
<dbReference type="CDD" id="cd04590">
    <property type="entry name" value="CBS_pair_CorC_HlyC_assoc"/>
    <property type="match status" value="1"/>
</dbReference>
<evidence type="ECO:0000313" key="14">
    <source>
        <dbReference type="EMBL" id="AYG58395.1"/>
    </source>
</evidence>
<dbReference type="PROSITE" id="PS51371">
    <property type="entry name" value="CBS"/>
    <property type="match status" value="2"/>
</dbReference>
<evidence type="ECO:0000256" key="2">
    <source>
        <dbReference type="ARBA" id="ARBA00006446"/>
    </source>
</evidence>
<dbReference type="RefSeq" id="WP_120703471.1">
    <property type="nucleotide sequence ID" value="NZ_CP032694.1"/>
</dbReference>
<dbReference type="Pfam" id="PF00571">
    <property type="entry name" value="CBS"/>
    <property type="match status" value="2"/>
</dbReference>
<keyword evidence="3" id="KW-1003">Cell membrane</keyword>
<dbReference type="AlphaFoldDB" id="A0A387FM91"/>
<dbReference type="Pfam" id="PF01595">
    <property type="entry name" value="CNNM"/>
    <property type="match status" value="1"/>
</dbReference>
<feature type="transmembrane region" description="Helical" evidence="11">
    <location>
        <begin position="148"/>
        <end position="170"/>
    </location>
</feature>
<dbReference type="SMART" id="SM01091">
    <property type="entry name" value="CorC_HlyC"/>
    <property type="match status" value="1"/>
</dbReference>
<proteinExistence type="inferred from homology"/>
<dbReference type="OrthoDB" id="9805314at2"/>
<dbReference type="InterPro" id="IPR046342">
    <property type="entry name" value="CBS_dom_sf"/>
</dbReference>
<keyword evidence="4 10" id="KW-0812">Transmembrane</keyword>
<dbReference type="InterPro" id="IPR036318">
    <property type="entry name" value="FAD-bd_PCMH-like_sf"/>
</dbReference>
<dbReference type="GO" id="GO:0050660">
    <property type="term" value="F:flavin adenine dinucleotide binding"/>
    <property type="evidence" value="ECO:0007669"/>
    <property type="project" value="InterPro"/>
</dbReference>
<gene>
    <name evidence="14" type="ORF">CCGE525_05890</name>
</gene>
<protein>
    <submittedName>
        <fullName evidence="14">HlyC/CorC family transporter</fullName>
    </submittedName>
</protein>
<keyword evidence="6 10" id="KW-1133">Transmembrane helix</keyword>
<evidence type="ECO:0000256" key="5">
    <source>
        <dbReference type="ARBA" id="ARBA00022737"/>
    </source>
</evidence>
<evidence type="ECO:0000256" key="6">
    <source>
        <dbReference type="ARBA" id="ARBA00022989"/>
    </source>
</evidence>
<sequence length="441" mass="47934">MSGYDGGIFDVLGIFAVFFLVAANGFFVAAEFSLVSVRRSRVAELVAERRMNAAALQRAVDNLDANLAATQLGITISSLALGWVGEPALAHLVEPLLDFLPGSWAAAGSHAVAVAISFIIITALHIVLGELAPKSLALQRSEGTALGVVRPLGLFLFLLRPAIFVLNGLGNMVVRLFGLRPGAGEGSLHSPAEIKMLVAESQEAGLLEQAQQELVERVFNIGDRDVSDIMTPRLDVDWIDAEDTPEEMLKAIRESRFEQLLVGRGTIDEPIGMILKKDLLDQLLNGQPLDPIAVMRQPLIVHEATAVFKVLESFKRAPVRLAMVIDEYGSLEGIVTQTDLLEAIAGDLPDMENEGPDIVERADGSLLMEGMMPAYDAFQRLGVREPSEDGNFHTFAGFALFQLGHIPEVGESFTFDGWHFEIVDLDGMRIDKILARREAEA</sequence>
<dbReference type="PROSITE" id="PS51846">
    <property type="entry name" value="CNNM"/>
    <property type="match status" value="1"/>
</dbReference>
<evidence type="ECO:0000256" key="10">
    <source>
        <dbReference type="PROSITE-ProRule" id="PRU01193"/>
    </source>
</evidence>
<keyword evidence="8 10" id="KW-0472">Membrane</keyword>
<accession>A0A387FM91</accession>
<reference evidence="14 15" key="1">
    <citation type="submission" date="2018-10" db="EMBL/GenBank/DDBJ databases">
        <title>Rhizobium etli, R. leguminosarum and a new Rhizobium genospecies from Phaseolus dumosus.</title>
        <authorList>
            <person name="Ramirez-Puebla S.T."/>
            <person name="Rogel-Hernandez M.A."/>
            <person name="Guerrero G."/>
            <person name="Ormeno-Orrillo E."/>
            <person name="Martinez-Romero J.C."/>
            <person name="Negrete-Yankelevich S."/>
            <person name="Martinez-Romero E."/>
        </authorList>
    </citation>
    <scope>NUCLEOTIDE SEQUENCE [LARGE SCALE GENOMIC DNA]</scope>
    <source>
        <strain evidence="14 15">CCGE525</strain>
    </source>
</reference>
<dbReference type="Proteomes" id="UP000282195">
    <property type="component" value="Chromosome"/>
</dbReference>
<evidence type="ECO:0000256" key="1">
    <source>
        <dbReference type="ARBA" id="ARBA00004651"/>
    </source>
</evidence>
<evidence type="ECO:0000256" key="8">
    <source>
        <dbReference type="ARBA" id="ARBA00023136"/>
    </source>
</evidence>
<evidence type="ECO:0000313" key="15">
    <source>
        <dbReference type="Proteomes" id="UP000282195"/>
    </source>
</evidence>
<evidence type="ECO:0000256" key="7">
    <source>
        <dbReference type="ARBA" id="ARBA00023122"/>
    </source>
</evidence>
<feature type="transmembrane region" description="Helical" evidence="11">
    <location>
        <begin position="12"/>
        <end position="35"/>
    </location>
</feature>
<dbReference type="InterPro" id="IPR016169">
    <property type="entry name" value="FAD-bd_PCMH_sub2"/>
</dbReference>
<feature type="domain" description="CNNM transmembrane" evidence="13">
    <location>
        <begin position="6"/>
        <end position="211"/>
    </location>
</feature>
<keyword evidence="5" id="KW-0677">Repeat</keyword>
<feature type="transmembrane region" description="Helical" evidence="11">
    <location>
        <begin position="104"/>
        <end position="128"/>
    </location>
</feature>
<dbReference type="Gene3D" id="3.30.465.10">
    <property type="match status" value="1"/>
</dbReference>
<dbReference type="SUPFAM" id="SSF56176">
    <property type="entry name" value="FAD-binding/transporter-associated domain-like"/>
    <property type="match status" value="1"/>
</dbReference>
<dbReference type="Pfam" id="PF03471">
    <property type="entry name" value="CorC_HlyC"/>
    <property type="match status" value="1"/>
</dbReference>
<dbReference type="PANTHER" id="PTHR43099">
    <property type="entry name" value="UPF0053 PROTEIN YRKA"/>
    <property type="match status" value="1"/>
</dbReference>
<dbReference type="InterPro" id="IPR000644">
    <property type="entry name" value="CBS_dom"/>
</dbReference>
<dbReference type="GO" id="GO:0005886">
    <property type="term" value="C:plasma membrane"/>
    <property type="evidence" value="ECO:0007669"/>
    <property type="project" value="UniProtKB-SubCell"/>
</dbReference>
<dbReference type="Gene3D" id="3.10.580.10">
    <property type="entry name" value="CBS-domain"/>
    <property type="match status" value="1"/>
</dbReference>
<dbReference type="KEGG" id="rjg:CCGE525_05890"/>
<comment type="similarity">
    <text evidence="2">Belongs to the UPF0053 family. Hemolysin C subfamily.</text>
</comment>
<dbReference type="InterPro" id="IPR002550">
    <property type="entry name" value="CNNM"/>
</dbReference>
<dbReference type="SUPFAM" id="SSF54631">
    <property type="entry name" value="CBS-domain pair"/>
    <property type="match status" value="1"/>
</dbReference>
<dbReference type="InterPro" id="IPR005170">
    <property type="entry name" value="Transptr-assoc_dom"/>
</dbReference>
<dbReference type="EMBL" id="CP032694">
    <property type="protein sequence ID" value="AYG58395.1"/>
    <property type="molecule type" value="Genomic_DNA"/>
</dbReference>
<organism evidence="14 15">
    <name type="scientific">Rhizobium jaguaris</name>
    <dbReference type="NCBI Taxonomy" id="1312183"/>
    <lineage>
        <taxon>Bacteria</taxon>
        <taxon>Pseudomonadati</taxon>
        <taxon>Pseudomonadota</taxon>
        <taxon>Alphaproteobacteria</taxon>
        <taxon>Hyphomicrobiales</taxon>
        <taxon>Rhizobiaceae</taxon>
        <taxon>Rhizobium/Agrobacterium group</taxon>
        <taxon>Rhizobium</taxon>
    </lineage>
</organism>
<evidence type="ECO:0000256" key="9">
    <source>
        <dbReference type="PROSITE-ProRule" id="PRU00703"/>
    </source>
</evidence>
<evidence type="ECO:0000256" key="11">
    <source>
        <dbReference type="SAM" id="Phobius"/>
    </source>
</evidence>
<dbReference type="SMART" id="SM00116">
    <property type="entry name" value="CBS"/>
    <property type="match status" value="2"/>
</dbReference>
<dbReference type="InterPro" id="IPR044751">
    <property type="entry name" value="Ion_transp-like_CBS"/>
</dbReference>
<evidence type="ECO:0000259" key="13">
    <source>
        <dbReference type="PROSITE" id="PS51846"/>
    </source>
</evidence>
<evidence type="ECO:0000256" key="3">
    <source>
        <dbReference type="ARBA" id="ARBA00022475"/>
    </source>
</evidence>